<protein>
    <submittedName>
        <fullName evidence="5">Tetratricopeptide repeat protein</fullName>
    </submittedName>
</protein>
<dbReference type="PROSITE" id="PS50005">
    <property type="entry name" value="TPR"/>
    <property type="match status" value="2"/>
</dbReference>
<name>A0ABS5SEB6_9BACT</name>
<organism evidence="5 6">
    <name type="scientific">Geomobilimonas luticola</name>
    <dbReference type="NCBI Taxonomy" id="1114878"/>
    <lineage>
        <taxon>Bacteria</taxon>
        <taxon>Pseudomonadati</taxon>
        <taxon>Thermodesulfobacteriota</taxon>
        <taxon>Desulfuromonadia</taxon>
        <taxon>Geobacterales</taxon>
        <taxon>Geobacteraceae</taxon>
        <taxon>Geomobilimonas</taxon>
    </lineage>
</organism>
<feature type="repeat" description="TPR" evidence="3">
    <location>
        <begin position="530"/>
        <end position="563"/>
    </location>
</feature>
<feature type="transmembrane region" description="Helical" evidence="4">
    <location>
        <begin position="273"/>
        <end position="291"/>
    </location>
</feature>
<dbReference type="SUPFAM" id="SSF48452">
    <property type="entry name" value="TPR-like"/>
    <property type="match status" value="1"/>
</dbReference>
<dbReference type="InterPro" id="IPR011990">
    <property type="entry name" value="TPR-like_helical_dom_sf"/>
</dbReference>
<feature type="transmembrane region" description="Helical" evidence="4">
    <location>
        <begin position="410"/>
        <end position="427"/>
    </location>
</feature>
<dbReference type="Pfam" id="PF14559">
    <property type="entry name" value="TPR_19"/>
    <property type="match status" value="1"/>
</dbReference>
<dbReference type="InterPro" id="IPR052346">
    <property type="entry name" value="O-mannosyl-transferase_TMTC"/>
</dbReference>
<feature type="transmembrane region" description="Helical" evidence="4">
    <location>
        <begin position="183"/>
        <end position="199"/>
    </location>
</feature>
<comment type="caution">
    <text evidence="5">The sequence shown here is derived from an EMBL/GenBank/DDBJ whole genome shotgun (WGS) entry which is preliminary data.</text>
</comment>
<dbReference type="SMART" id="SM00028">
    <property type="entry name" value="TPR"/>
    <property type="match status" value="3"/>
</dbReference>
<keyword evidence="4" id="KW-0472">Membrane</keyword>
<feature type="transmembrane region" description="Helical" evidence="4">
    <location>
        <begin position="378"/>
        <end position="398"/>
    </location>
</feature>
<evidence type="ECO:0000256" key="4">
    <source>
        <dbReference type="SAM" id="Phobius"/>
    </source>
</evidence>
<evidence type="ECO:0000256" key="1">
    <source>
        <dbReference type="ARBA" id="ARBA00022737"/>
    </source>
</evidence>
<evidence type="ECO:0000256" key="2">
    <source>
        <dbReference type="ARBA" id="ARBA00022803"/>
    </source>
</evidence>
<keyword evidence="1" id="KW-0677">Repeat</keyword>
<sequence>MNLFLLVIVCWLVYASSTTGPFIFDDDVYLMQNPAIKDLRLLADPMRLKGMNVDPDLPHNVMTRPFAYLTFAANFKLHGLDPAGFRLVNIAIHSINACLVYLLVLQLTSLARQRQEDDGHLSPEREEQLTALFVALIFAVHPVQTNAVTYIIQRFTSLAALLYLFALFAYIRARCAAVRRKKVIWYLCAMASTLLAMKTKETCFTLPLMMALVEWLFLSGPLKKRLAFLAPFALTMAVIPVTLYFITYRSADTTLKAVGQAANLVNFSQLSPLSYLFTQFTVIVTYIRIMFLPVGLNFDYDYPVYSSFFEFRVLASFGCLVLLFGTAIFLLRLADRRDRVSGASLRMAAFGIFWFFLALAVESSIIPITDVINEYRLYLPSIGIIIFAVFACEAFIRSLPDVSGQVGRRIVNALLVVVVCLLAWGTVARNRVWGDELIFWQDVVSKSPEKLRALTYLSSIYWRSNMPDQAIDTMKRITDKYPDRARAHDTLSKYYELLGRPEEAARERKMGQEIQIAMFKRQIADNPHLGQPHYFLGMLYASMGRLDEAVNEFKAAIAIRGDKPEAHYELARAYISQKKKGDAIRALDAALAIDPHNGAVKSLRSTLVAP</sequence>
<keyword evidence="2 3" id="KW-0802">TPR repeat</keyword>
<keyword evidence="4" id="KW-0812">Transmembrane</keyword>
<keyword evidence="4" id="KW-1133">Transmembrane helix</keyword>
<evidence type="ECO:0000256" key="3">
    <source>
        <dbReference type="PROSITE-ProRule" id="PRU00339"/>
    </source>
</evidence>
<dbReference type="PANTHER" id="PTHR44227:SF3">
    <property type="entry name" value="PROTEIN O-MANNOSYL-TRANSFERASE TMTC4"/>
    <property type="match status" value="1"/>
</dbReference>
<dbReference type="Pfam" id="PF13174">
    <property type="entry name" value="TPR_6"/>
    <property type="match status" value="1"/>
</dbReference>
<reference evidence="5 6" key="1">
    <citation type="submission" date="2021-05" db="EMBL/GenBank/DDBJ databases">
        <title>The draft genome of Geobacter luticola JCM 17780.</title>
        <authorList>
            <person name="Xu Z."/>
            <person name="Masuda Y."/>
            <person name="Itoh H."/>
            <person name="Senoo K."/>
        </authorList>
    </citation>
    <scope>NUCLEOTIDE SEQUENCE [LARGE SCALE GENOMIC DNA]</scope>
    <source>
        <strain evidence="5 6">JCM 17780</strain>
    </source>
</reference>
<evidence type="ECO:0000313" key="5">
    <source>
        <dbReference type="EMBL" id="MBT0653704.1"/>
    </source>
</evidence>
<feature type="transmembrane region" description="Helical" evidence="4">
    <location>
        <begin position="226"/>
        <end position="246"/>
    </location>
</feature>
<accession>A0ABS5SEB6</accession>
<feature type="transmembrane region" description="Helical" evidence="4">
    <location>
        <begin position="87"/>
        <end position="108"/>
    </location>
</feature>
<gene>
    <name evidence="5" type="ORF">KI810_11605</name>
</gene>
<feature type="transmembrane region" description="Helical" evidence="4">
    <location>
        <begin position="343"/>
        <end position="366"/>
    </location>
</feature>
<proteinExistence type="predicted"/>
<dbReference type="PANTHER" id="PTHR44227">
    <property type="match status" value="1"/>
</dbReference>
<dbReference type="Proteomes" id="UP000756860">
    <property type="component" value="Unassembled WGS sequence"/>
</dbReference>
<evidence type="ECO:0000313" key="6">
    <source>
        <dbReference type="Proteomes" id="UP000756860"/>
    </source>
</evidence>
<feature type="transmembrane region" description="Helical" evidence="4">
    <location>
        <begin position="151"/>
        <end position="171"/>
    </location>
</feature>
<keyword evidence="6" id="KW-1185">Reference proteome</keyword>
<dbReference type="Gene3D" id="1.25.40.10">
    <property type="entry name" value="Tetratricopeptide repeat domain"/>
    <property type="match status" value="1"/>
</dbReference>
<dbReference type="InterPro" id="IPR019734">
    <property type="entry name" value="TPR_rpt"/>
</dbReference>
<feature type="transmembrane region" description="Helical" evidence="4">
    <location>
        <begin position="129"/>
        <end position="145"/>
    </location>
</feature>
<feature type="repeat" description="TPR" evidence="3">
    <location>
        <begin position="564"/>
        <end position="597"/>
    </location>
</feature>
<feature type="transmembrane region" description="Helical" evidence="4">
    <location>
        <begin position="311"/>
        <end position="331"/>
    </location>
</feature>
<dbReference type="EMBL" id="JAHCVK010000005">
    <property type="protein sequence ID" value="MBT0653704.1"/>
    <property type="molecule type" value="Genomic_DNA"/>
</dbReference>